<feature type="non-terminal residue" evidence="1">
    <location>
        <position position="78"/>
    </location>
</feature>
<feature type="non-terminal residue" evidence="1">
    <location>
        <position position="1"/>
    </location>
</feature>
<accession>A0ABY2D4G8</accession>
<dbReference type="Pfam" id="PF13489">
    <property type="entry name" value="Methyltransf_23"/>
    <property type="match status" value="1"/>
</dbReference>
<dbReference type="GO" id="GO:0008168">
    <property type="term" value="F:methyltransferase activity"/>
    <property type="evidence" value="ECO:0007669"/>
    <property type="project" value="UniProtKB-KW"/>
</dbReference>
<dbReference type="SUPFAM" id="SSF53335">
    <property type="entry name" value="S-adenosyl-L-methionine-dependent methyltransferases"/>
    <property type="match status" value="1"/>
</dbReference>
<comment type="caution">
    <text evidence="1">The sequence shown here is derived from an EMBL/GenBank/DDBJ whole genome shotgun (WGS) entry which is preliminary data.</text>
</comment>
<dbReference type="GO" id="GO:0032259">
    <property type="term" value="P:methylation"/>
    <property type="evidence" value="ECO:0007669"/>
    <property type="project" value="UniProtKB-KW"/>
</dbReference>
<sequence>WVRNFKIKKKVRLINSFNSDYRSILDIGAGTGDFLAACKNDGWSVTGIEPSEKAKEIAYSKLADSKIKIYNDIQDLEL</sequence>
<protein>
    <submittedName>
        <fullName evidence="1">Class I SAM-dependent methyltransferase</fullName>
    </submittedName>
</protein>
<gene>
    <name evidence="1" type="ORF">E0702_18150</name>
</gene>
<dbReference type="InterPro" id="IPR029063">
    <property type="entry name" value="SAM-dependent_MTases_sf"/>
</dbReference>
<keyword evidence="1" id="KW-0489">Methyltransferase</keyword>
<dbReference type="Gene3D" id="3.40.50.150">
    <property type="entry name" value="Vaccinia Virus protein VP39"/>
    <property type="match status" value="1"/>
</dbReference>
<evidence type="ECO:0000313" key="1">
    <source>
        <dbReference type="EMBL" id="TDA74896.1"/>
    </source>
</evidence>
<name>A0ABY2D4G8_9GAMM</name>
<keyword evidence="2" id="KW-1185">Reference proteome</keyword>
<keyword evidence="1" id="KW-0808">Transferase</keyword>
<organism evidence="1 2">
    <name type="scientific">Halomonas marinisediminis</name>
    <dbReference type="NCBI Taxonomy" id="2546095"/>
    <lineage>
        <taxon>Bacteria</taxon>
        <taxon>Pseudomonadati</taxon>
        <taxon>Pseudomonadota</taxon>
        <taxon>Gammaproteobacteria</taxon>
        <taxon>Oceanospirillales</taxon>
        <taxon>Halomonadaceae</taxon>
        <taxon>Halomonas</taxon>
    </lineage>
</organism>
<dbReference type="Proteomes" id="UP000294823">
    <property type="component" value="Unassembled WGS sequence"/>
</dbReference>
<reference evidence="1 2" key="1">
    <citation type="submission" date="2019-03" db="EMBL/GenBank/DDBJ databases">
        <title>Halomonas marinisediminis sp. nov., a moderately halophilic bacterium isolated from the Bohai Gulf.</title>
        <authorList>
            <person name="Ji X."/>
        </authorList>
    </citation>
    <scope>NUCLEOTIDE SEQUENCE [LARGE SCALE GENOMIC DNA]</scope>
    <source>
        <strain evidence="1 2">204</strain>
    </source>
</reference>
<proteinExistence type="predicted"/>
<evidence type="ECO:0000313" key="2">
    <source>
        <dbReference type="Proteomes" id="UP000294823"/>
    </source>
</evidence>
<dbReference type="EMBL" id="SLTR01000662">
    <property type="protein sequence ID" value="TDA74896.1"/>
    <property type="molecule type" value="Genomic_DNA"/>
</dbReference>